<dbReference type="GeneID" id="115547513"/>
<evidence type="ECO:0000256" key="5">
    <source>
        <dbReference type="ARBA" id="ARBA00022679"/>
    </source>
</evidence>
<dbReference type="Proteomes" id="UP000694546">
    <property type="component" value="Chromosome 7"/>
</dbReference>
<evidence type="ECO:0000256" key="11">
    <source>
        <dbReference type="ARBA" id="ARBA00023136"/>
    </source>
</evidence>
<evidence type="ECO:0000256" key="13">
    <source>
        <dbReference type="RuleBase" id="RU363063"/>
    </source>
</evidence>
<keyword evidence="6 13" id="KW-0812">Transmembrane</keyword>
<dbReference type="RefSeq" id="XP_030217673.1">
    <property type="nucleotide sequence ID" value="XM_030361813.1"/>
</dbReference>
<keyword evidence="7 13" id="KW-0735">Signal-anchor</keyword>
<dbReference type="GO" id="GO:0008499">
    <property type="term" value="F:N-acetyl-beta-D-glucosaminide beta-(1,3)-galactosyltransferase activity"/>
    <property type="evidence" value="ECO:0007669"/>
    <property type="project" value="TreeGrafter"/>
</dbReference>
<keyword evidence="4 13" id="KW-0328">Glycosyltransferase</keyword>
<dbReference type="GO" id="GO:0006629">
    <property type="term" value="P:lipid metabolic process"/>
    <property type="evidence" value="ECO:0007669"/>
    <property type="project" value="UniProtKB-KW"/>
</dbReference>
<dbReference type="FunFam" id="3.90.550.50:FF:000001">
    <property type="entry name" value="Hexosyltransferase"/>
    <property type="match status" value="1"/>
</dbReference>
<evidence type="ECO:0000256" key="2">
    <source>
        <dbReference type="ARBA" id="ARBA00004922"/>
    </source>
</evidence>
<evidence type="ECO:0000256" key="9">
    <source>
        <dbReference type="ARBA" id="ARBA00023034"/>
    </source>
</evidence>
<evidence type="ECO:0000256" key="7">
    <source>
        <dbReference type="ARBA" id="ARBA00022968"/>
    </source>
</evidence>
<evidence type="ECO:0000256" key="6">
    <source>
        <dbReference type="ARBA" id="ARBA00022692"/>
    </source>
</evidence>
<keyword evidence="8 13" id="KW-1133">Transmembrane helix</keyword>
<dbReference type="GO" id="GO:0000139">
    <property type="term" value="C:Golgi membrane"/>
    <property type="evidence" value="ECO:0007669"/>
    <property type="project" value="UniProtKB-SubCell"/>
</dbReference>
<dbReference type="PANTHER" id="PTHR11214">
    <property type="entry name" value="BETA-1,3-N-ACETYLGLUCOSAMINYLTRANSFERASE"/>
    <property type="match status" value="1"/>
</dbReference>
<accession>A0A8C5CXQ8</accession>
<comment type="subcellular location">
    <subcellularLocation>
        <location evidence="1 13">Golgi apparatus membrane</location>
        <topology evidence="1 13">Single-pass type II membrane protein</topology>
    </subcellularLocation>
</comment>
<dbReference type="AlphaFoldDB" id="A0A8C5CXQ8"/>
<evidence type="ECO:0000313" key="14">
    <source>
        <dbReference type="Ensembl" id="ENSGMOP00000068615.1"/>
    </source>
</evidence>
<dbReference type="InterPro" id="IPR002659">
    <property type="entry name" value="Glyco_trans_31"/>
</dbReference>
<dbReference type="Pfam" id="PF01762">
    <property type="entry name" value="Galactosyl_T"/>
    <property type="match status" value="1"/>
</dbReference>
<comment type="similarity">
    <text evidence="3 13">Belongs to the glycosyltransferase 31 family.</text>
</comment>
<keyword evidence="10" id="KW-0443">Lipid metabolism</keyword>
<reference evidence="14" key="1">
    <citation type="submission" date="2025-08" db="UniProtKB">
        <authorList>
            <consortium name="Ensembl"/>
        </authorList>
    </citation>
    <scope>IDENTIFICATION</scope>
</reference>
<comment type="pathway">
    <text evidence="2">Protein modification; protein glycosylation.</text>
</comment>
<proteinExistence type="inferred from homology"/>
<protein>
    <recommendedName>
        <fullName evidence="13">Hexosyltransferase</fullName>
        <ecNumber evidence="13">2.4.1.-</ecNumber>
    </recommendedName>
</protein>
<name>A0A8C5CXQ8_GADMO</name>
<evidence type="ECO:0000313" key="15">
    <source>
        <dbReference type="Proteomes" id="UP000694546"/>
    </source>
</evidence>
<evidence type="ECO:0000256" key="10">
    <source>
        <dbReference type="ARBA" id="ARBA00023098"/>
    </source>
</evidence>
<dbReference type="EC" id="2.4.1.-" evidence="13"/>
<dbReference type="OrthoDB" id="5512589at2759"/>
<dbReference type="KEGG" id="gmh:115547513"/>
<gene>
    <name evidence="14" type="primary">LOC115547513</name>
</gene>
<feature type="transmembrane region" description="Helical" evidence="13">
    <location>
        <begin position="38"/>
        <end position="56"/>
    </location>
</feature>
<organism evidence="14 15">
    <name type="scientific">Gadus morhua</name>
    <name type="common">Atlantic cod</name>
    <dbReference type="NCBI Taxonomy" id="8049"/>
    <lineage>
        <taxon>Eukaryota</taxon>
        <taxon>Metazoa</taxon>
        <taxon>Chordata</taxon>
        <taxon>Craniata</taxon>
        <taxon>Vertebrata</taxon>
        <taxon>Euteleostomi</taxon>
        <taxon>Actinopterygii</taxon>
        <taxon>Neopterygii</taxon>
        <taxon>Teleostei</taxon>
        <taxon>Neoteleostei</taxon>
        <taxon>Acanthomorphata</taxon>
        <taxon>Zeiogadaria</taxon>
        <taxon>Gadariae</taxon>
        <taxon>Gadiformes</taxon>
        <taxon>Gadoidei</taxon>
        <taxon>Gadidae</taxon>
        <taxon>Gadus</taxon>
    </lineage>
</organism>
<keyword evidence="11 13" id="KW-0472">Membrane</keyword>
<keyword evidence="5" id="KW-0808">Transferase</keyword>
<dbReference type="Gene3D" id="3.90.550.50">
    <property type="match status" value="1"/>
</dbReference>
<reference evidence="14" key="2">
    <citation type="submission" date="2025-09" db="UniProtKB">
        <authorList>
            <consortium name="Ensembl"/>
        </authorList>
    </citation>
    <scope>IDENTIFICATION</scope>
</reference>
<evidence type="ECO:0000256" key="8">
    <source>
        <dbReference type="ARBA" id="ARBA00022989"/>
    </source>
</evidence>
<evidence type="ECO:0000256" key="12">
    <source>
        <dbReference type="ARBA" id="ARBA00023180"/>
    </source>
</evidence>
<dbReference type="Ensembl" id="ENSGMOT00000030922.1">
    <property type="protein sequence ID" value="ENSGMOP00000068615.1"/>
    <property type="gene ID" value="ENSGMOG00000028565.1"/>
</dbReference>
<sequence length="370" mass="42485">MVELFGFTTEMKDASAAREVVGTPNYPRKAFLKTTFKCLLLLSLLTIPIGFILVPFPSPLSRYQMYKRSADGPAKFQKALPLPRNDPLRLSTQHNMIYPGNYHFILDDTELCRSIHPYLVLIVPVAPGNWKARDAIRRTWGNETHIQGELIQTVFLLGIPNSGNIEVLQRKVRTENRLYHDLIQSDFIDSYHNLTIKTMVIMDWLASRCPMVPYAMKIDSDMFLNVENLVSMLKTPGTPTTIYITGRLKNESPVVREKDSQWYVSEDSYRENEFPTYAVGMGYIFSLDMPRRLVEISKRVTPFYVEDAYIGVCMKTLGIDFTPPPERNHFRLYMFEFNRCQLAKSICAILKTPAQLINYWTSLKGPGPAC</sequence>
<dbReference type="PANTHER" id="PTHR11214:SF115">
    <property type="entry name" value="HEXOSYLTRANSFERASE"/>
    <property type="match status" value="1"/>
</dbReference>
<dbReference type="GeneTree" id="ENSGT00940000164876"/>
<keyword evidence="15" id="KW-1185">Reference proteome</keyword>
<dbReference type="GO" id="GO:0006493">
    <property type="term" value="P:protein O-linked glycosylation"/>
    <property type="evidence" value="ECO:0007669"/>
    <property type="project" value="TreeGrafter"/>
</dbReference>
<evidence type="ECO:0000256" key="4">
    <source>
        <dbReference type="ARBA" id="ARBA00022676"/>
    </source>
</evidence>
<dbReference type="OMA" id="KYDRCTF"/>
<evidence type="ECO:0000256" key="3">
    <source>
        <dbReference type="ARBA" id="ARBA00008661"/>
    </source>
</evidence>
<keyword evidence="9 13" id="KW-0333">Golgi apparatus</keyword>
<evidence type="ECO:0000256" key="1">
    <source>
        <dbReference type="ARBA" id="ARBA00004323"/>
    </source>
</evidence>
<keyword evidence="12" id="KW-0325">Glycoprotein</keyword>